<sequence>MTTIIAFIFVFGLIVFFHELGHFFACKTFWYFGA</sequence>
<dbReference type="GO" id="GO:0008237">
    <property type="term" value="F:metallopeptidase activity"/>
    <property type="evidence" value="ECO:0007669"/>
    <property type="project" value="UniProtKB-KW"/>
</dbReference>
<dbReference type="Proteomes" id="UP000019246">
    <property type="component" value="Unassembled WGS sequence"/>
</dbReference>
<keyword evidence="2" id="KW-1185">Reference proteome</keyword>
<name>W7BFU4_9LIST</name>
<dbReference type="GO" id="GO:0006508">
    <property type="term" value="P:proteolysis"/>
    <property type="evidence" value="ECO:0007669"/>
    <property type="project" value="UniProtKB-KW"/>
</dbReference>
<comment type="caution">
    <text evidence="1">The sequence shown here is derived from an EMBL/GenBank/DDBJ whole genome shotgun (WGS) entry which is preliminary data.</text>
</comment>
<dbReference type="AlphaFoldDB" id="W7BFU4"/>
<evidence type="ECO:0000313" key="2">
    <source>
        <dbReference type="Proteomes" id="UP000019246"/>
    </source>
</evidence>
<accession>W7BFU4</accession>
<evidence type="ECO:0000313" key="1">
    <source>
        <dbReference type="EMBL" id="EUJ18628.1"/>
    </source>
</evidence>
<keyword evidence="1" id="KW-0645">Protease</keyword>
<dbReference type="STRING" id="1265818.MAQA_08552"/>
<proteinExistence type="predicted"/>
<protein>
    <submittedName>
        <fullName evidence="1">Membrane-associated zinc metalloprotease</fullName>
    </submittedName>
</protein>
<keyword evidence="1" id="KW-0482">Metalloprotease</keyword>
<dbReference type="EMBL" id="AOCG01000009">
    <property type="protein sequence ID" value="EUJ18628.1"/>
    <property type="molecule type" value="Genomic_DNA"/>
</dbReference>
<keyword evidence="1" id="KW-0378">Hydrolase</keyword>
<reference evidence="1 2" key="1">
    <citation type="journal article" date="2014" name="Int. J. Syst. Evol. Microbiol.">
        <title>Listeria floridensis sp. nov., Listeria aquatica sp. nov., Listeria cornellensis sp. nov., Listeria riparia sp. nov. and Listeria grandensis sp. nov., from agricultural and natural environments.</title>
        <authorList>
            <person name="den Bakker H.C."/>
            <person name="Warchocki S."/>
            <person name="Wright E.M."/>
            <person name="Allred A.F."/>
            <person name="Ahlstrom C."/>
            <person name="Manuel C.S."/>
            <person name="Stasiewicz M.J."/>
            <person name="Burrell A."/>
            <person name="Roof S."/>
            <person name="Strawn L."/>
            <person name="Fortes E.D."/>
            <person name="Nightingale K.K."/>
            <person name="Kephart D."/>
            <person name="Wiedmann M."/>
        </authorList>
    </citation>
    <scope>NUCLEOTIDE SEQUENCE [LARGE SCALE GENOMIC DNA]</scope>
    <source>
        <strain evidence="1 2">FSL S10-1188</strain>
    </source>
</reference>
<gene>
    <name evidence="1" type="ORF">MAQA_08552</name>
</gene>
<organism evidence="1 2">
    <name type="scientific">Listeria aquatica FSL S10-1188</name>
    <dbReference type="NCBI Taxonomy" id="1265818"/>
    <lineage>
        <taxon>Bacteria</taxon>
        <taxon>Bacillati</taxon>
        <taxon>Bacillota</taxon>
        <taxon>Bacilli</taxon>
        <taxon>Bacillales</taxon>
        <taxon>Listeriaceae</taxon>
        <taxon>Listeria</taxon>
    </lineage>
</organism>